<organism evidence="2 3">
    <name type="scientific">Roseibium alexandrii</name>
    <dbReference type="NCBI Taxonomy" id="388408"/>
    <lineage>
        <taxon>Bacteria</taxon>
        <taxon>Pseudomonadati</taxon>
        <taxon>Pseudomonadota</taxon>
        <taxon>Alphaproteobacteria</taxon>
        <taxon>Hyphomicrobiales</taxon>
        <taxon>Stappiaceae</taxon>
        <taxon>Roseibium</taxon>
    </lineage>
</organism>
<dbReference type="Pfam" id="PF03334">
    <property type="entry name" value="PhaG_MnhG_YufB"/>
    <property type="match status" value="1"/>
</dbReference>
<dbReference type="STRING" id="388408.LAX5112_00471"/>
<dbReference type="RefSeq" id="WP_082428873.1">
    <property type="nucleotide sequence ID" value="NZ_CXWD01000002.1"/>
</dbReference>
<reference evidence="3" key="1">
    <citation type="submission" date="2015-07" db="EMBL/GenBank/DDBJ databases">
        <authorList>
            <person name="Rodrigo-Torres Lidia"/>
            <person name="Arahal R.David."/>
        </authorList>
    </citation>
    <scope>NUCLEOTIDE SEQUENCE [LARGE SCALE GENOMIC DNA]</scope>
    <source>
        <strain evidence="3">CECT 5112</strain>
    </source>
</reference>
<name>A0A0M6ZRM2_9HYPH</name>
<dbReference type="AlphaFoldDB" id="A0A0M6ZRM2"/>
<proteinExistence type="predicted"/>
<keyword evidence="1" id="KW-0812">Transmembrane</keyword>
<dbReference type="PANTHER" id="PTHR34703:SF1">
    <property type="entry name" value="ANTIPORTER SUBUNIT MNHG2-RELATED"/>
    <property type="match status" value="1"/>
</dbReference>
<keyword evidence="3" id="KW-1185">Reference proteome</keyword>
<dbReference type="NCBIfam" id="TIGR01300">
    <property type="entry name" value="CPA3_mnhG_phaG"/>
    <property type="match status" value="1"/>
</dbReference>
<keyword evidence="1" id="KW-1133">Transmembrane helix</keyword>
<keyword evidence="1" id="KW-0472">Membrane</keyword>
<sequence>MVDLIALLVKFVGVGFLLIATIGLLRFDDPFQRMHAATKAGTLGAGLVLIGIMLSKSSLDSTMMGGMTLLFLILTIPVASHLLARAAYLSGAELAGIGDADNALRDVLKRPEQPIEKQAERLDLQGMAAAAETDIATEVPVSADPVLCDAEKSGFVSLKDVVAPERVRFAAVGDAAPKLARRAAEFAARTDLPLIAVVAVDTGYVDATDNSTETMRLIRDKVGYWLPDLRSLSDDLGVSVELVYEEGDAAASMAGVGDVREFLVLPTDGWADHGVGVATPHATKQPDGLLRVASMHPGPTLYAVDVPRAGPVTVLFDGSYDVWRALDLALVERLWTATELRVFGYVDAASRAEIVQRAADANTPVVFADPELTAPDEALLPEQMVSDAVAVILPDLPRPLRTRWYGTFWQDKISPNWRGDVLVWT</sequence>
<dbReference type="Proteomes" id="UP000053235">
    <property type="component" value="Unassembled WGS sequence"/>
</dbReference>
<protein>
    <submittedName>
        <fullName evidence="2">Multiple resistance and pH homeostasis protein G</fullName>
    </submittedName>
</protein>
<feature type="transmembrane region" description="Helical" evidence="1">
    <location>
        <begin position="66"/>
        <end position="84"/>
    </location>
</feature>
<dbReference type="OrthoDB" id="4427992at2"/>
<gene>
    <name evidence="2" type="primary">mrpG_1</name>
    <name evidence="2" type="ORF">LAX5112_00471</name>
</gene>
<evidence type="ECO:0000313" key="2">
    <source>
        <dbReference type="EMBL" id="CTQ64987.1"/>
    </source>
</evidence>
<feature type="transmembrane region" description="Helical" evidence="1">
    <location>
        <begin position="6"/>
        <end position="25"/>
    </location>
</feature>
<evidence type="ECO:0000256" key="1">
    <source>
        <dbReference type="SAM" id="Phobius"/>
    </source>
</evidence>
<dbReference type="EMBL" id="CXWD01000002">
    <property type="protein sequence ID" value="CTQ64987.1"/>
    <property type="molecule type" value="Genomic_DNA"/>
</dbReference>
<dbReference type="GO" id="GO:0015385">
    <property type="term" value="F:sodium:proton antiporter activity"/>
    <property type="evidence" value="ECO:0007669"/>
    <property type="project" value="TreeGrafter"/>
</dbReference>
<accession>A0A0M6ZRM2</accession>
<feature type="transmembrane region" description="Helical" evidence="1">
    <location>
        <begin position="37"/>
        <end position="54"/>
    </location>
</feature>
<evidence type="ECO:0000313" key="3">
    <source>
        <dbReference type="Proteomes" id="UP000053235"/>
    </source>
</evidence>
<dbReference type="InterPro" id="IPR005133">
    <property type="entry name" value="PhaG_MnhG_YufB"/>
</dbReference>
<dbReference type="PANTHER" id="PTHR34703">
    <property type="entry name" value="ANTIPORTER SUBUNIT MNHG2-RELATED"/>
    <property type="match status" value="1"/>
</dbReference>